<evidence type="ECO:0000313" key="3">
    <source>
        <dbReference type="Proteomes" id="UP000612808"/>
    </source>
</evidence>
<keyword evidence="3" id="KW-1185">Reference proteome</keyword>
<comment type="caution">
    <text evidence="2">The sequence shown here is derived from an EMBL/GenBank/DDBJ whole genome shotgun (WGS) entry which is preliminary data.</text>
</comment>
<accession>A0A8J3J5Q4</accession>
<dbReference type="AlphaFoldDB" id="A0A8J3J5Q4"/>
<proteinExistence type="predicted"/>
<dbReference type="Proteomes" id="UP000612808">
    <property type="component" value="Unassembled WGS sequence"/>
</dbReference>
<name>A0A8J3J5Q4_9ACTN</name>
<evidence type="ECO:0000256" key="1">
    <source>
        <dbReference type="SAM" id="Phobius"/>
    </source>
</evidence>
<gene>
    <name evidence="2" type="ORF">Aru02nite_15060</name>
</gene>
<feature type="transmembrane region" description="Helical" evidence="1">
    <location>
        <begin position="12"/>
        <end position="37"/>
    </location>
</feature>
<keyword evidence="1" id="KW-0472">Membrane</keyword>
<reference evidence="2" key="1">
    <citation type="submission" date="2021-01" db="EMBL/GenBank/DDBJ databases">
        <title>Whole genome shotgun sequence of Actinocatenispora rupis NBRC 107355.</title>
        <authorList>
            <person name="Komaki H."/>
            <person name="Tamura T."/>
        </authorList>
    </citation>
    <scope>NUCLEOTIDE SEQUENCE</scope>
    <source>
        <strain evidence="2">NBRC 107355</strain>
    </source>
</reference>
<sequence length="222" mass="22655">MNTSPNRRPRRRALPVLGGVALGIVALIVLAVGGFAATLTGRGGYMDLGHAEFRGDGHAVVSDPYDWGRGTFVGAHYGTVRVHLTVHGGKPAFLGLAPASAVRDYLHGVAYSTGHGRSNYQVAYTKHAGGAPATAPTGADVWSAHASGTGTLTVTFPADRYDGGLVLVAMNADGSPVVNGRVATEATVPSLGGIVAGVVAVGVVLLLGSVALIVLPFRRRRA</sequence>
<protein>
    <submittedName>
        <fullName evidence="2">Uncharacterized protein</fullName>
    </submittedName>
</protein>
<dbReference type="EMBL" id="BOMB01000008">
    <property type="protein sequence ID" value="GID10617.1"/>
    <property type="molecule type" value="Genomic_DNA"/>
</dbReference>
<feature type="transmembrane region" description="Helical" evidence="1">
    <location>
        <begin position="194"/>
        <end position="217"/>
    </location>
</feature>
<organism evidence="2 3">
    <name type="scientific">Actinocatenispora rupis</name>
    <dbReference type="NCBI Taxonomy" id="519421"/>
    <lineage>
        <taxon>Bacteria</taxon>
        <taxon>Bacillati</taxon>
        <taxon>Actinomycetota</taxon>
        <taxon>Actinomycetes</taxon>
        <taxon>Micromonosporales</taxon>
        <taxon>Micromonosporaceae</taxon>
        <taxon>Actinocatenispora</taxon>
    </lineage>
</organism>
<keyword evidence="1" id="KW-0812">Transmembrane</keyword>
<keyword evidence="1" id="KW-1133">Transmembrane helix</keyword>
<dbReference type="RefSeq" id="WP_203655945.1">
    <property type="nucleotide sequence ID" value="NZ_BAAAZM010000003.1"/>
</dbReference>
<evidence type="ECO:0000313" key="2">
    <source>
        <dbReference type="EMBL" id="GID10617.1"/>
    </source>
</evidence>